<dbReference type="InterPro" id="IPR050886">
    <property type="entry name" value="RNA-binding_reg"/>
</dbReference>
<dbReference type="Proteomes" id="UP000001514">
    <property type="component" value="Unassembled WGS sequence"/>
</dbReference>
<dbReference type="KEGG" id="smo:SELMODRAFT_9013"/>
<dbReference type="FunFam" id="3.30.70.330:FF:000383">
    <property type="entry name" value="Sex lethal, isoform D"/>
    <property type="match status" value="1"/>
</dbReference>
<proteinExistence type="predicted"/>
<dbReference type="OMA" id="KAMDGRY"/>
<keyword evidence="1" id="KW-0677">Repeat</keyword>
<dbReference type="GO" id="GO:0003729">
    <property type="term" value="F:mRNA binding"/>
    <property type="evidence" value="ECO:0000318"/>
    <property type="project" value="GO_Central"/>
</dbReference>
<reference evidence="6 7" key="1">
    <citation type="journal article" date="2011" name="Science">
        <title>The Selaginella genome identifies genetic changes associated with the evolution of vascular plants.</title>
        <authorList>
            <person name="Banks J.A."/>
            <person name="Nishiyama T."/>
            <person name="Hasebe M."/>
            <person name="Bowman J.L."/>
            <person name="Gribskov M."/>
            <person name="dePamphilis C."/>
            <person name="Albert V.A."/>
            <person name="Aono N."/>
            <person name="Aoyama T."/>
            <person name="Ambrose B.A."/>
            <person name="Ashton N.W."/>
            <person name="Axtell M.J."/>
            <person name="Barker E."/>
            <person name="Barker M.S."/>
            <person name="Bennetzen J.L."/>
            <person name="Bonawitz N.D."/>
            <person name="Chapple C."/>
            <person name="Cheng C."/>
            <person name="Correa L.G."/>
            <person name="Dacre M."/>
            <person name="DeBarry J."/>
            <person name="Dreyer I."/>
            <person name="Elias M."/>
            <person name="Engstrom E.M."/>
            <person name="Estelle M."/>
            <person name="Feng L."/>
            <person name="Finet C."/>
            <person name="Floyd S.K."/>
            <person name="Frommer W.B."/>
            <person name="Fujita T."/>
            <person name="Gramzow L."/>
            <person name="Gutensohn M."/>
            <person name="Harholt J."/>
            <person name="Hattori M."/>
            <person name="Heyl A."/>
            <person name="Hirai T."/>
            <person name="Hiwatashi Y."/>
            <person name="Ishikawa M."/>
            <person name="Iwata M."/>
            <person name="Karol K.G."/>
            <person name="Koehler B."/>
            <person name="Kolukisaoglu U."/>
            <person name="Kubo M."/>
            <person name="Kurata T."/>
            <person name="Lalonde S."/>
            <person name="Li K."/>
            <person name="Li Y."/>
            <person name="Litt A."/>
            <person name="Lyons E."/>
            <person name="Manning G."/>
            <person name="Maruyama T."/>
            <person name="Michael T.P."/>
            <person name="Mikami K."/>
            <person name="Miyazaki S."/>
            <person name="Morinaga S."/>
            <person name="Murata T."/>
            <person name="Mueller-Roeber B."/>
            <person name="Nelson D.R."/>
            <person name="Obara M."/>
            <person name="Oguri Y."/>
            <person name="Olmstead R.G."/>
            <person name="Onodera N."/>
            <person name="Petersen B.L."/>
            <person name="Pils B."/>
            <person name="Prigge M."/>
            <person name="Rensing S.A."/>
            <person name="Riano-Pachon D.M."/>
            <person name="Roberts A.W."/>
            <person name="Sato Y."/>
            <person name="Scheller H.V."/>
            <person name="Schulz B."/>
            <person name="Schulz C."/>
            <person name="Shakirov E.V."/>
            <person name="Shibagaki N."/>
            <person name="Shinohara N."/>
            <person name="Shippen D.E."/>
            <person name="Soerensen I."/>
            <person name="Sotooka R."/>
            <person name="Sugimoto N."/>
            <person name="Sugita M."/>
            <person name="Sumikawa N."/>
            <person name="Tanurdzic M."/>
            <person name="Theissen G."/>
            <person name="Ulvskov P."/>
            <person name="Wakazuki S."/>
            <person name="Weng J.K."/>
            <person name="Willats W.W."/>
            <person name="Wipf D."/>
            <person name="Wolf P.G."/>
            <person name="Yang L."/>
            <person name="Zimmer A.D."/>
            <person name="Zhu Q."/>
            <person name="Mitros T."/>
            <person name="Hellsten U."/>
            <person name="Loque D."/>
            <person name="Otillar R."/>
            <person name="Salamov A."/>
            <person name="Schmutz J."/>
            <person name="Shapiro H."/>
            <person name="Lindquist E."/>
            <person name="Lucas S."/>
            <person name="Rokhsar D."/>
            <person name="Grigoriev I.V."/>
        </authorList>
    </citation>
    <scope>NUCLEOTIDE SEQUENCE [LARGE SCALE GENOMIC DNA]</scope>
</reference>
<evidence type="ECO:0000259" key="4">
    <source>
        <dbReference type="PROSITE" id="PS50102"/>
    </source>
</evidence>
<feature type="domain" description="RRM" evidence="4">
    <location>
        <begin position="1"/>
        <end position="77"/>
    </location>
</feature>
<accession>D8QN18</accession>
<dbReference type="GO" id="GO:0010629">
    <property type="term" value="P:negative regulation of gene expression"/>
    <property type="evidence" value="ECO:0007669"/>
    <property type="project" value="UniProtKB-ARBA"/>
</dbReference>
<dbReference type="AlphaFoldDB" id="D8QN18"/>
<evidence type="ECO:0000256" key="1">
    <source>
        <dbReference type="ARBA" id="ARBA00022737"/>
    </source>
</evidence>
<evidence type="ECO:0000313" key="7">
    <source>
        <dbReference type="Proteomes" id="UP000001514"/>
    </source>
</evidence>
<evidence type="ECO:0000313" key="6">
    <source>
        <dbReference type="EMBL" id="EFJ38680.1"/>
    </source>
</evidence>
<protein>
    <recommendedName>
        <fullName evidence="4">RRM domain-containing protein</fullName>
    </recommendedName>
</protein>
<dbReference type="InParanoid" id="D8QN18"/>
<evidence type="ECO:0000256" key="2">
    <source>
        <dbReference type="ARBA" id="ARBA00022884"/>
    </source>
</evidence>
<keyword evidence="2 3" id="KW-0694">RNA-binding</keyword>
<dbReference type="InterPro" id="IPR035979">
    <property type="entry name" value="RBD_domain_sf"/>
</dbReference>
<dbReference type="KEGG" id="smo:SELMODRAFT_9015"/>
<dbReference type="GO" id="GO:0009967">
    <property type="term" value="P:positive regulation of signal transduction"/>
    <property type="evidence" value="ECO:0007669"/>
    <property type="project" value="UniProtKB-ARBA"/>
</dbReference>
<evidence type="ECO:0000313" key="5">
    <source>
        <dbReference type="EMBL" id="EFJ31469.1"/>
    </source>
</evidence>
<dbReference type="eggNOG" id="KOG0119">
    <property type="taxonomic scope" value="Eukaryota"/>
</dbReference>
<dbReference type="SUPFAM" id="SSF54928">
    <property type="entry name" value="RNA-binding domain, RBD"/>
    <property type="match status" value="1"/>
</dbReference>
<dbReference type="STRING" id="88036.D8QN18"/>
<dbReference type="PANTHER" id="PTHR48024:SF56">
    <property type="entry name" value="HETEROGENEOUS NUCLEAR RIBONUCLEOPROTEIN A0"/>
    <property type="match status" value="1"/>
</dbReference>
<gene>
    <name evidence="5" type="ORF">SELMODRAFT_9013</name>
    <name evidence="6" type="ORF">SELMODRAFT_9015</name>
</gene>
<dbReference type="Gene3D" id="3.30.70.330">
    <property type="match status" value="1"/>
</dbReference>
<dbReference type="SMART" id="SM00360">
    <property type="entry name" value="RRM"/>
    <property type="match status" value="1"/>
</dbReference>
<dbReference type="GO" id="GO:0005737">
    <property type="term" value="C:cytoplasm"/>
    <property type="evidence" value="ECO:0007669"/>
    <property type="project" value="UniProtKB-ARBA"/>
</dbReference>
<dbReference type="PANTHER" id="PTHR48024">
    <property type="entry name" value="GEO13361P1-RELATED"/>
    <property type="match status" value="1"/>
</dbReference>
<feature type="non-terminal residue" evidence="6">
    <location>
        <position position="1"/>
    </location>
</feature>
<name>D8QN18_SELML</name>
<dbReference type="Gramene" id="EFJ38680">
    <property type="protein sequence ID" value="EFJ38680"/>
    <property type="gene ID" value="SELMODRAFT_9015"/>
</dbReference>
<organism evidence="7">
    <name type="scientific">Selaginella moellendorffii</name>
    <name type="common">Spikemoss</name>
    <dbReference type="NCBI Taxonomy" id="88036"/>
    <lineage>
        <taxon>Eukaryota</taxon>
        <taxon>Viridiplantae</taxon>
        <taxon>Streptophyta</taxon>
        <taxon>Embryophyta</taxon>
        <taxon>Tracheophyta</taxon>
        <taxon>Lycopodiopsida</taxon>
        <taxon>Selaginellales</taxon>
        <taxon>Selaginellaceae</taxon>
        <taxon>Selaginella</taxon>
    </lineage>
</organism>
<dbReference type="Pfam" id="PF00076">
    <property type="entry name" value="RRM_1"/>
    <property type="match status" value="1"/>
</dbReference>
<dbReference type="EMBL" id="GL377573">
    <property type="protein sequence ID" value="EFJ31469.1"/>
    <property type="molecule type" value="Genomic_DNA"/>
</dbReference>
<feature type="non-terminal residue" evidence="6">
    <location>
        <position position="77"/>
    </location>
</feature>
<evidence type="ECO:0000256" key="3">
    <source>
        <dbReference type="PROSITE-ProRule" id="PRU00176"/>
    </source>
</evidence>
<dbReference type="Gramene" id="EFJ31469">
    <property type="protein sequence ID" value="EFJ31469"/>
    <property type="gene ID" value="SELMODRAFT_9013"/>
</dbReference>
<dbReference type="GO" id="GO:0005634">
    <property type="term" value="C:nucleus"/>
    <property type="evidence" value="ECO:0000318"/>
    <property type="project" value="GO_Central"/>
</dbReference>
<keyword evidence="7" id="KW-1185">Reference proteome</keyword>
<dbReference type="PROSITE" id="PS50102">
    <property type="entry name" value="RRM"/>
    <property type="match status" value="1"/>
</dbReference>
<dbReference type="InterPro" id="IPR000504">
    <property type="entry name" value="RRM_dom"/>
</dbReference>
<sequence>TNLYVGYLPPNYDDESLRSLFCPFGQIEEVKVIRDRNTGASKGYGFVKFCDAACAVQAVHHMNGWKVEDKTLAVRVA</sequence>
<dbReference type="HOGENOM" id="CLU_012062_28_8_1"/>
<dbReference type="EMBL" id="GL377565">
    <property type="protein sequence ID" value="EFJ38680.1"/>
    <property type="molecule type" value="Genomic_DNA"/>
</dbReference>
<dbReference type="InterPro" id="IPR012677">
    <property type="entry name" value="Nucleotide-bd_a/b_plait_sf"/>
</dbReference>